<proteinExistence type="predicted"/>
<organism evidence="1 2">
    <name type="scientific">Streptomyces sanyensis</name>
    <dbReference type="NCBI Taxonomy" id="568869"/>
    <lineage>
        <taxon>Bacteria</taxon>
        <taxon>Bacillati</taxon>
        <taxon>Actinomycetota</taxon>
        <taxon>Actinomycetes</taxon>
        <taxon>Kitasatosporales</taxon>
        <taxon>Streptomycetaceae</taxon>
        <taxon>Streptomyces</taxon>
    </lineage>
</organism>
<keyword evidence="2" id="KW-1185">Reference proteome</keyword>
<gene>
    <name evidence="1" type="ORF">GCM10023329_00240</name>
</gene>
<name>A0ABP8ZL30_9ACTN</name>
<protein>
    <submittedName>
        <fullName evidence="1">Uncharacterized protein</fullName>
    </submittedName>
</protein>
<sequence>MGPRRRCGPWPPGDRSTLKVWSHGAWRYAPVRARQDFPDGRVVYQVDIDLRGDTSVTTRSYAWPQPGLRREHGTRTPG</sequence>
<accession>A0ABP8ZL30</accession>
<evidence type="ECO:0000313" key="1">
    <source>
        <dbReference type="EMBL" id="GAA4759447.1"/>
    </source>
</evidence>
<dbReference type="EMBL" id="BAABJV010000001">
    <property type="protein sequence ID" value="GAA4759447.1"/>
    <property type="molecule type" value="Genomic_DNA"/>
</dbReference>
<dbReference type="Proteomes" id="UP001501147">
    <property type="component" value="Unassembled WGS sequence"/>
</dbReference>
<comment type="caution">
    <text evidence="1">The sequence shown here is derived from an EMBL/GenBank/DDBJ whole genome shotgun (WGS) entry which is preliminary data.</text>
</comment>
<reference evidence="2" key="1">
    <citation type="journal article" date="2019" name="Int. J. Syst. Evol. Microbiol.">
        <title>The Global Catalogue of Microorganisms (GCM) 10K type strain sequencing project: providing services to taxonomists for standard genome sequencing and annotation.</title>
        <authorList>
            <consortium name="The Broad Institute Genomics Platform"/>
            <consortium name="The Broad Institute Genome Sequencing Center for Infectious Disease"/>
            <person name="Wu L."/>
            <person name="Ma J."/>
        </authorList>
    </citation>
    <scope>NUCLEOTIDE SEQUENCE [LARGE SCALE GENOMIC DNA]</scope>
    <source>
        <strain evidence="2">JCM 18324</strain>
    </source>
</reference>
<evidence type="ECO:0000313" key="2">
    <source>
        <dbReference type="Proteomes" id="UP001501147"/>
    </source>
</evidence>